<dbReference type="Pfam" id="PF01345">
    <property type="entry name" value="DUF11"/>
    <property type="match status" value="2"/>
</dbReference>
<evidence type="ECO:0000259" key="1">
    <source>
        <dbReference type="Pfam" id="PF01345"/>
    </source>
</evidence>
<dbReference type="Gene3D" id="2.60.40.2810">
    <property type="match status" value="1"/>
</dbReference>
<dbReference type="EMBL" id="MUHB01000020">
    <property type="protein sequence ID" value="OXB00850.1"/>
    <property type="molecule type" value="Genomic_DNA"/>
</dbReference>
<evidence type="ECO:0000259" key="2">
    <source>
        <dbReference type="Pfam" id="PF24346"/>
    </source>
</evidence>
<comment type="caution">
    <text evidence="3">The sequence shown here is derived from an EMBL/GenBank/DDBJ whole genome shotgun (WGS) entry which is preliminary data.</text>
</comment>
<dbReference type="Gene3D" id="2.60.40.10">
    <property type="entry name" value="Immunoglobulins"/>
    <property type="match status" value="2"/>
</dbReference>
<organism evidence="3 6">
    <name type="scientific">Flavobacterium pectinovorum</name>
    <dbReference type="NCBI Taxonomy" id="29533"/>
    <lineage>
        <taxon>Bacteria</taxon>
        <taxon>Pseudomonadati</taxon>
        <taxon>Bacteroidota</taxon>
        <taxon>Flavobacteriia</taxon>
        <taxon>Flavobacteriales</taxon>
        <taxon>Flavobacteriaceae</taxon>
        <taxon>Flavobacterium</taxon>
    </lineage>
</organism>
<protein>
    <submittedName>
        <fullName evidence="4">Conserved repeat domain-containing protein</fullName>
    </submittedName>
</protein>
<sequence length="1525" mass="160038">MPIRYFPLDNRSTDNRSNLKKICFIFVFFIFSQIASSQCATPIVGCSNTNLSNFGSESNNDAATIEYDNFVSGFHSTVVRTSDGSFQIWGEKIANDGTTDVLAPLTINTLNFPALTGIPLKAALGSNSTGNIQAIILATDGLYAWSKEGIVLSAAITSSTAFQKLTINGNSNGLPTGVNPQDVKMMFATYKTLAITTCSGDVWVLSQTSTVRGNGGRGNAVTWYKVTTSDTGNPFLTGVVACRGNNDGLMALKSDGTIYVWGNNVLLGNNSPVIPSQARAVQMTLPLNATPKMIGSTGNGTARSYYILATNGNLYSMGENSNRELGDWTVTDRLSWVQPRYSSPAGPVMNDIKWFSPQEHDGQYGAINVINNSKSIYAFGNNGLLLGTTGSTSNPVIPNGLNGQDHILAVETGGHTSMIVKDCEVKFGYVGHRYHGSMGDGSDIDTNELNYTFATAPVQICGVESLPIIQPVTAGGGPGMKYCVNDPVLLDPTPAGGRLSIRSGPGNLTGNTLNFTASGTVVVQYLVTTSCGSKSLVTKSFETAICPLDLEVTKTVDNLNPSIGSTSIFTINAKNNGPYKATGVIVNDVLPSGYDFVSASPSIGTWSSPNWNIGNLVNGATATMSIVATVKASGIYANTATITGNNPDTNTANNTSTATPVVQSNLSISKTISNNTVNIGDNITFTITASNAGPSAATGVSVIDVLPSGYTFVSTTASTGTWSSPNWDIGGLANGATATLDILARVNATGNYNNTASITGTEHDPILGDNSSSVNPNINHVPVAVDDIYTVAEDVTLTLTPLNLDSDPDGNTLNVTSINETTLTGTAQLISVANGTVNISASGVITFTPDQNFNSATTISIPYAISDGNGGTATANMYITVTAVNDNPVAVDDIYTITEDGTVTLTPLNLDSDLEGDTLGITSINGTTLTSAAQVIAVSNGTINISAAGVITFTPDKNFNSATAINIPYTISDGNGGTATANQLITVTAVNDNPVAVDDIYTVAEDEMATLDPLNLDSDLDGDTLTITSINGTSLTGFDQMIFVPNAKVNIIGGVITFTPDANYNSATPISFPYIISDGNGGTATANQLIRVRAVNDNPVALDHVNTAILSTSGATPIDKLTATDVDGTIVSYTILSLPVHGVLALSGVPVTKNQVLTTTQAAMLTYDPSGTFVGNDTFTFTARDNQGAIDASPATITVVISAALLEAAGDPIWNADGINGSLEIGNVLDNDKINGIPVTASQVIIKAIDSPVGITINTDGTIDVAPGTQAGNYTFNYQICEVANLSNCSTATVRIFVEIPAIAIVKKAVFNDDNGNGYTEVGETLTYSFEIANKGNSDLENITVTDPLPGITIFGGPIDLAIGQMDNSSITGTYVLTQADLNAGTISNQAMASGNSKSRIIVTDKSDFSDFNGERPTVLEFGDCLIKIFNAVSANGDQNNSRFYIQGLECYPDNTVQIYNRLGILVFERNHYNNNDIAFRGISEGAFSNKYSNELEEGTYYYILRYKDKRSTTHEKAGYLYLNR</sequence>
<dbReference type="Gene3D" id="2.130.10.30">
    <property type="entry name" value="Regulator of chromosome condensation 1/beta-lactamase-inhibitor protein II"/>
    <property type="match status" value="1"/>
</dbReference>
<dbReference type="Pfam" id="PF17963">
    <property type="entry name" value="Big_9"/>
    <property type="match status" value="4"/>
</dbReference>
<dbReference type="EMBL" id="FRBX01000008">
    <property type="protein sequence ID" value="SHN19399.1"/>
    <property type="molecule type" value="Genomic_DNA"/>
</dbReference>
<evidence type="ECO:0000313" key="4">
    <source>
        <dbReference type="EMBL" id="SHN19399.1"/>
    </source>
</evidence>
<dbReference type="RefSeq" id="WP_073398196.1">
    <property type="nucleotide sequence ID" value="NZ_FRBX01000008.1"/>
</dbReference>
<keyword evidence="5" id="KW-1185">Reference proteome</keyword>
<dbReference type="InterPro" id="IPR009091">
    <property type="entry name" value="RCC1/BLIP-II"/>
</dbReference>
<accession>A0AB36NZG1</accession>
<dbReference type="InterPro" id="IPR001434">
    <property type="entry name" value="OmcB-like_DUF11"/>
</dbReference>
<evidence type="ECO:0000313" key="6">
    <source>
        <dbReference type="Proteomes" id="UP000198431"/>
    </source>
</evidence>
<dbReference type="Pfam" id="PF24346">
    <property type="entry name" value="DUF7507"/>
    <property type="match status" value="1"/>
</dbReference>
<feature type="domain" description="DUF7507" evidence="2">
    <location>
        <begin position="1301"/>
        <end position="1405"/>
    </location>
</feature>
<dbReference type="InterPro" id="IPR047589">
    <property type="entry name" value="DUF11_rpt"/>
</dbReference>
<evidence type="ECO:0000313" key="5">
    <source>
        <dbReference type="Proteomes" id="UP000184216"/>
    </source>
</evidence>
<feature type="domain" description="DUF11" evidence="1">
    <location>
        <begin position="666"/>
        <end position="775"/>
    </location>
</feature>
<dbReference type="Proteomes" id="UP000184216">
    <property type="component" value="Unassembled WGS sequence"/>
</dbReference>
<dbReference type="PANTHER" id="PTHR34819:SF3">
    <property type="entry name" value="CELL SURFACE PROTEIN"/>
    <property type="match status" value="1"/>
</dbReference>
<dbReference type="Gene3D" id="2.60.40.3440">
    <property type="match status" value="1"/>
</dbReference>
<dbReference type="NCBIfam" id="NF012211">
    <property type="entry name" value="tand_rpt_95"/>
    <property type="match status" value="3"/>
</dbReference>
<dbReference type="Proteomes" id="UP000198431">
    <property type="component" value="Unassembled WGS sequence"/>
</dbReference>
<dbReference type="SUPFAM" id="SSF50985">
    <property type="entry name" value="RCC1/BLIP-II"/>
    <property type="match status" value="1"/>
</dbReference>
<name>A0AB36NZG1_9FLAO</name>
<dbReference type="InterPro" id="IPR051172">
    <property type="entry name" value="Chlamydia_OmcB"/>
</dbReference>
<evidence type="ECO:0000313" key="3">
    <source>
        <dbReference type="EMBL" id="OXB00850.1"/>
    </source>
</evidence>
<dbReference type="Pfam" id="PF13585">
    <property type="entry name" value="CHU_C"/>
    <property type="match status" value="1"/>
</dbReference>
<feature type="domain" description="DUF11" evidence="1">
    <location>
        <begin position="549"/>
        <end position="659"/>
    </location>
</feature>
<dbReference type="InterPro" id="IPR055354">
    <property type="entry name" value="DUF7507"/>
</dbReference>
<gene>
    <name evidence="3" type="ORF">B0A72_18940</name>
    <name evidence="4" type="ORF">SAMN05444387_4591</name>
</gene>
<dbReference type="NCBIfam" id="TIGR01451">
    <property type="entry name" value="B_ant_repeat"/>
    <property type="match status" value="3"/>
</dbReference>
<reference evidence="3 6" key="1">
    <citation type="submission" date="2016-11" db="EMBL/GenBank/DDBJ databases">
        <title>Whole genomes of Flavobacteriaceae.</title>
        <authorList>
            <person name="Stine C."/>
            <person name="Li C."/>
            <person name="Tadesse D."/>
        </authorList>
    </citation>
    <scope>NUCLEOTIDE SEQUENCE [LARGE SCALE GENOMIC DNA]</scope>
    <source>
        <strain evidence="3 6">ATCC 19366</strain>
    </source>
</reference>
<dbReference type="InterPro" id="IPR013783">
    <property type="entry name" value="Ig-like_fold"/>
</dbReference>
<dbReference type="PANTHER" id="PTHR34819">
    <property type="entry name" value="LARGE CYSTEINE-RICH PERIPLASMIC PROTEIN OMCB"/>
    <property type="match status" value="1"/>
</dbReference>
<reference evidence="4 5" key="2">
    <citation type="submission" date="2016-11" db="EMBL/GenBank/DDBJ databases">
        <authorList>
            <person name="Varghese N."/>
            <person name="Submissions S."/>
        </authorList>
    </citation>
    <scope>NUCLEOTIDE SEQUENCE [LARGE SCALE GENOMIC DNA]</scope>
    <source>
        <strain evidence="4 5">DSM 6368</strain>
    </source>
</reference>
<proteinExistence type="predicted"/>